<evidence type="ECO:0000313" key="2">
    <source>
        <dbReference type="Proteomes" id="UP000239322"/>
    </source>
</evidence>
<comment type="caution">
    <text evidence="1">The sequence shown here is derived from an EMBL/GenBank/DDBJ whole genome shotgun (WGS) entry which is preliminary data.</text>
</comment>
<keyword evidence="2" id="KW-1185">Reference proteome</keyword>
<keyword evidence="1" id="KW-0808">Transferase</keyword>
<protein>
    <submittedName>
        <fullName evidence="1">S-adenosyl methyltransferase</fullName>
    </submittedName>
</protein>
<accession>A0A2S9PTV0</accession>
<proteinExistence type="predicted"/>
<dbReference type="PIRSF" id="PIRSF017393">
    <property type="entry name" value="MTase_SAV2177"/>
    <property type="match status" value="1"/>
</dbReference>
<dbReference type="InterPro" id="IPR006764">
    <property type="entry name" value="SAM_dep_MeTrfase_SAV2177_type"/>
</dbReference>
<dbReference type="RefSeq" id="WP_105869934.1">
    <property type="nucleotide sequence ID" value="NZ_PVLV01000273.1"/>
</dbReference>
<dbReference type="GO" id="GO:0008168">
    <property type="term" value="F:methyltransferase activity"/>
    <property type="evidence" value="ECO:0007669"/>
    <property type="project" value="UniProtKB-KW"/>
</dbReference>
<organism evidence="1 2">
    <name type="scientific">Streptomyces solincola</name>
    <dbReference type="NCBI Taxonomy" id="2100817"/>
    <lineage>
        <taxon>Bacteria</taxon>
        <taxon>Bacillati</taxon>
        <taxon>Actinomycetota</taxon>
        <taxon>Actinomycetes</taxon>
        <taxon>Kitasatosporales</taxon>
        <taxon>Streptomycetaceae</taxon>
        <taxon>Streptomyces</taxon>
    </lineage>
</organism>
<dbReference type="EMBL" id="PVLV01000273">
    <property type="protein sequence ID" value="PRH77841.1"/>
    <property type="molecule type" value="Genomic_DNA"/>
</dbReference>
<gene>
    <name evidence="1" type="ORF">C6N75_18045</name>
</gene>
<dbReference type="InterPro" id="IPR029063">
    <property type="entry name" value="SAM-dependent_MTases_sf"/>
</dbReference>
<keyword evidence="1" id="KW-0489">Methyltransferase</keyword>
<dbReference type="SUPFAM" id="SSF53335">
    <property type="entry name" value="S-adenosyl-L-methionine-dependent methyltransferases"/>
    <property type="match status" value="1"/>
</dbReference>
<evidence type="ECO:0000313" key="1">
    <source>
        <dbReference type="EMBL" id="PRH77841.1"/>
    </source>
</evidence>
<dbReference type="Proteomes" id="UP000239322">
    <property type="component" value="Unassembled WGS sequence"/>
</dbReference>
<dbReference type="Gene3D" id="3.40.50.150">
    <property type="entry name" value="Vaccinia Virus protein VP39"/>
    <property type="match status" value="1"/>
</dbReference>
<dbReference type="AlphaFoldDB" id="A0A2S9PTV0"/>
<name>A0A2S9PTV0_9ACTN</name>
<dbReference type="OrthoDB" id="4134439at2"/>
<reference evidence="1 2" key="1">
    <citation type="submission" date="2018-03" db="EMBL/GenBank/DDBJ databases">
        <title>Novel Streptomyces sp. from soil.</title>
        <authorList>
            <person name="Tan G.Y.A."/>
            <person name="Lee Z.Y."/>
        </authorList>
    </citation>
    <scope>NUCLEOTIDE SEQUENCE [LARGE SCALE GENOMIC DNA]</scope>
    <source>
        <strain evidence="1 2">ST5x</strain>
    </source>
</reference>
<dbReference type="GO" id="GO:0032259">
    <property type="term" value="P:methylation"/>
    <property type="evidence" value="ECO:0007669"/>
    <property type="project" value="UniProtKB-KW"/>
</dbReference>
<sequence>MADQPTAPTGVDPTVPHSARWWNYLQGGQNWYEADKEAAEQFSAMVPEIRDLALASRQFLQRSVRWAAEHGLRQFLDLGAGLPAEPNVHELAQRAHPAAAVVYVDNDPMVLLHRRAYLDSTPEGRTAYLDADLRDTARILQRAGETLDLSRPVAIVLSDVLGHVHDDAEAAGLVRELVAAAVPGSALVLSHSAPSPRLSAAADAYADTGGLAYRLRPTDQIARFFTGLTLVEPGLVPMPDWRPDGVTHRIREDVGYGAVGLVP</sequence>
<dbReference type="Pfam" id="PF04672">
    <property type="entry name" value="Methyltransf_19"/>
    <property type="match status" value="1"/>
</dbReference>